<proteinExistence type="inferred from homology"/>
<comment type="similarity">
    <text evidence="2">Belongs to the amidase family.</text>
</comment>
<dbReference type="PANTHER" id="PTHR11895:SF7">
    <property type="entry name" value="GLUTAMYL-TRNA(GLN) AMIDOTRANSFERASE SUBUNIT A, MITOCHONDRIAL"/>
    <property type="match status" value="1"/>
</dbReference>
<organism evidence="5 6">
    <name type="scientific">Corynebacterium nasicanis</name>
    <dbReference type="NCBI Taxonomy" id="1448267"/>
    <lineage>
        <taxon>Bacteria</taxon>
        <taxon>Bacillati</taxon>
        <taxon>Actinomycetota</taxon>
        <taxon>Actinomycetes</taxon>
        <taxon>Mycobacteriales</taxon>
        <taxon>Corynebacteriaceae</taxon>
        <taxon>Corynebacterium</taxon>
    </lineage>
</organism>
<sequence length="396" mass="41813">MSVPELVDKLRSGELSATDSVERLAARVAPGDGFSHLALEQAHERAQRLDRQVERGRLHGLLLPVKDLADVAGMPTTFGSAHRTRLAETTDTLPAALLEQGAIIPGKSHTAELGLMIYTEPPGLDSPSNPLWPGRTPAGSSGGAAALVARGLVPAAHASDGGGSIRVPAAACGVVGFKPSAPRLAAQGFLTRSLIDAAFLLHLTPRPGRRRIGVLTEPLFADTAVDEAHLRAVAAAAEHLRTAGHEVVEVHPYPDAAVTFAAFRTIFTAQLAGLPGPAEGLVAWLRAHGRAVTRTRLDQANRHADRLGNRLAAHWHIDALLSPMTTTDPPPIGHFAALDPEENFLAQTCWSPWGSLFNMTGAAAVSVPWERPVSVHLGAIRLSDGELLALAQELHP</sequence>
<protein>
    <recommendedName>
        <fullName evidence="3">amidase</fullName>
        <ecNumber evidence="3">3.5.1.4</ecNumber>
    </recommendedName>
</protein>
<evidence type="ECO:0000313" key="5">
    <source>
        <dbReference type="EMBL" id="MFC6146684.1"/>
    </source>
</evidence>
<evidence type="ECO:0000256" key="2">
    <source>
        <dbReference type="ARBA" id="ARBA00009199"/>
    </source>
</evidence>
<dbReference type="EC" id="3.5.1.4" evidence="3"/>
<evidence type="ECO:0000256" key="1">
    <source>
        <dbReference type="ARBA" id="ARBA00001311"/>
    </source>
</evidence>
<dbReference type="Proteomes" id="UP001596244">
    <property type="component" value="Unassembled WGS sequence"/>
</dbReference>
<keyword evidence="6" id="KW-1185">Reference proteome</keyword>
<comment type="catalytic activity">
    <reaction evidence="1">
        <text>a monocarboxylic acid amide + H2O = a monocarboxylate + NH4(+)</text>
        <dbReference type="Rhea" id="RHEA:12020"/>
        <dbReference type="ChEBI" id="CHEBI:15377"/>
        <dbReference type="ChEBI" id="CHEBI:28938"/>
        <dbReference type="ChEBI" id="CHEBI:35757"/>
        <dbReference type="ChEBI" id="CHEBI:83628"/>
        <dbReference type="EC" id="3.5.1.4"/>
    </reaction>
</comment>
<feature type="domain" description="Amidase" evidence="4">
    <location>
        <begin position="27"/>
        <end position="193"/>
    </location>
</feature>
<evidence type="ECO:0000256" key="3">
    <source>
        <dbReference type="ARBA" id="ARBA00012922"/>
    </source>
</evidence>
<gene>
    <name evidence="5" type="ORF">ACFPUZ_07685</name>
</gene>
<evidence type="ECO:0000259" key="4">
    <source>
        <dbReference type="Pfam" id="PF01425"/>
    </source>
</evidence>
<comment type="caution">
    <text evidence="5">The sequence shown here is derived from an EMBL/GenBank/DDBJ whole genome shotgun (WGS) entry which is preliminary data.</text>
</comment>
<dbReference type="Pfam" id="PF01425">
    <property type="entry name" value="Amidase"/>
    <property type="match status" value="2"/>
</dbReference>
<dbReference type="InterPro" id="IPR023631">
    <property type="entry name" value="Amidase_dom"/>
</dbReference>
<feature type="domain" description="Amidase" evidence="4">
    <location>
        <begin position="206"/>
        <end position="388"/>
    </location>
</feature>
<dbReference type="PANTHER" id="PTHR11895">
    <property type="entry name" value="TRANSAMIDASE"/>
    <property type="match status" value="1"/>
</dbReference>
<dbReference type="EMBL" id="JBHSQE010000005">
    <property type="protein sequence ID" value="MFC6146684.1"/>
    <property type="molecule type" value="Genomic_DNA"/>
</dbReference>
<evidence type="ECO:0000313" key="6">
    <source>
        <dbReference type="Proteomes" id="UP001596244"/>
    </source>
</evidence>
<dbReference type="SUPFAM" id="SSF75304">
    <property type="entry name" value="Amidase signature (AS) enzymes"/>
    <property type="match status" value="1"/>
</dbReference>
<name>A0ABW1QCY8_9CORY</name>
<accession>A0ABW1QCY8</accession>
<dbReference type="InterPro" id="IPR000120">
    <property type="entry name" value="Amidase"/>
</dbReference>
<reference evidence="6" key="1">
    <citation type="journal article" date="2019" name="Int. J. Syst. Evol. Microbiol.">
        <title>The Global Catalogue of Microorganisms (GCM) 10K type strain sequencing project: providing services to taxonomists for standard genome sequencing and annotation.</title>
        <authorList>
            <consortium name="The Broad Institute Genomics Platform"/>
            <consortium name="The Broad Institute Genome Sequencing Center for Infectious Disease"/>
            <person name="Wu L."/>
            <person name="Ma J."/>
        </authorList>
    </citation>
    <scope>NUCLEOTIDE SEQUENCE [LARGE SCALE GENOMIC DNA]</scope>
    <source>
        <strain evidence="6">CCUG 51943</strain>
    </source>
</reference>
<dbReference type="InterPro" id="IPR036928">
    <property type="entry name" value="AS_sf"/>
</dbReference>
<dbReference type="Gene3D" id="3.90.1300.10">
    <property type="entry name" value="Amidase signature (AS) domain"/>
    <property type="match status" value="1"/>
</dbReference>
<dbReference type="RefSeq" id="WP_377001437.1">
    <property type="nucleotide sequence ID" value="NZ_JBHSQE010000005.1"/>
</dbReference>